<protein>
    <submittedName>
        <fullName evidence="1">Sulfur reduction protein DsrE</fullName>
    </submittedName>
</protein>
<accession>A0A5C8E6K0</accession>
<proteinExistence type="predicted"/>
<evidence type="ECO:0000313" key="2">
    <source>
        <dbReference type="Proteomes" id="UP000324707"/>
    </source>
</evidence>
<dbReference type="SUPFAM" id="SSF75169">
    <property type="entry name" value="DsrEFH-like"/>
    <property type="match status" value="1"/>
</dbReference>
<dbReference type="NCBIfam" id="NF040732">
    <property type="entry name" value="DsrE_rel_SaoD"/>
    <property type="match status" value="1"/>
</dbReference>
<name>A0A5C8E6K0_9SPIR</name>
<dbReference type="InterPro" id="IPR027396">
    <property type="entry name" value="DsrEFH-like"/>
</dbReference>
<dbReference type="AlphaFoldDB" id="A0A5C8E6K0"/>
<dbReference type="RefSeq" id="WP_147736604.1">
    <property type="nucleotide sequence ID" value="NZ_SAXX01000016.1"/>
</dbReference>
<reference evidence="1 2" key="1">
    <citation type="journal article" date="1992" name="Lakartidningen">
        <title>[Penicillin V and not amoxicillin is the first choice preparation in acute otitis].</title>
        <authorList>
            <person name="Kamme C."/>
            <person name="Lundgren K."/>
            <person name="Prellner K."/>
        </authorList>
    </citation>
    <scope>NUCLEOTIDE SEQUENCE [LARGE SCALE GENOMIC DNA]</scope>
    <source>
        <strain evidence="1 2">PC5538III-lc</strain>
    </source>
</reference>
<sequence length="110" mass="12146">MKVAYVFTSKNSHLILDKMIIPQLLSDKHGADVVGMMFFADNTFLLTKGSNVGDRLQEVLKKKKMLLMACNICAIERGIHEKLIDGACIGCFPDLYKALEGSGVEQVITL</sequence>
<gene>
    <name evidence="1" type="ORF">EPJ69_06135</name>
</gene>
<organism evidence="1 2">
    <name type="scientific">Brachyspira aalborgi</name>
    <dbReference type="NCBI Taxonomy" id="29522"/>
    <lineage>
        <taxon>Bacteria</taxon>
        <taxon>Pseudomonadati</taxon>
        <taxon>Spirochaetota</taxon>
        <taxon>Spirochaetia</taxon>
        <taxon>Brachyspirales</taxon>
        <taxon>Brachyspiraceae</taxon>
        <taxon>Brachyspira</taxon>
    </lineage>
</organism>
<dbReference type="Proteomes" id="UP000324707">
    <property type="component" value="Unassembled WGS sequence"/>
</dbReference>
<evidence type="ECO:0000313" key="1">
    <source>
        <dbReference type="EMBL" id="TXJ32431.1"/>
    </source>
</evidence>
<comment type="caution">
    <text evidence="1">The sequence shown here is derived from an EMBL/GenBank/DDBJ whole genome shotgun (WGS) entry which is preliminary data.</text>
</comment>
<dbReference type="EMBL" id="SAXX01000016">
    <property type="protein sequence ID" value="TXJ32431.1"/>
    <property type="molecule type" value="Genomic_DNA"/>
</dbReference>